<proteinExistence type="predicted"/>
<evidence type="ECO:0000313" key="1">
    <source>
        <dbReference type="EMBL" id="DAD81922.1"/>
    </source>
</evidence>
<reference evidence="1" key="1">
    <citation type="journal article" date="2021" name="Proc. Natl. Acad. Sci. U.S.A.">
        <title>A Catalog of Tens of Thousands of Viruses from Human Metagenomes Reveals Hidden Associations with Chronic Diseases.</title>
        <authorList>
            <person name="Tisza M.J."/>
            <person name="Buck C.B."/>
        </authorList>
    </citation>
    <scope>NUCLEOTIDE SEQUENCE</scope>
    <source>
        <strain evidence="1">CtAvK3</strain>
    </source>
</reference>
<organism evidence="1">
    <name type="scientific">Siphoviridae sp. ctAvK3</name>
    <dbReference type="NCBI Taxonomy" id="2826184"/>
    <lineage>
        <taxon>Viruses</taxon>
        <taxon>Duplodnaviria</taxon>
        <taxon>Heunggongvirae</taxon>
        <taxon>Uroviricota</taxon>
        <taxon>Caudoviricetes</taxon>
    </lineage>
</organism>
<sequence length="34" mass="3806">MVSCVRSMIVALIQAASLFRPHFTYHIAELSKNA</sequence>
<dbReference type="EMBL" id="BK014910">
    <property type="protein sequence ID" value="DAD81922.1"/>
    <property type="molecule type" value="Genomic_DNA"/>
</dbReference>
<name>A0A8S5MI47_9CAUD</name>
<protein>
    <submittedName>
        <fullName evidence="1">Uncharacterized protein</fullName>
    </submittedName>
</protein>
<accession>A0A8S5MI47</accession>